<feature type="transmembrane region" description="Helical" evidence="5">
    <location>
        <begin position="26"/>
        <end position="47"/>
    </location>
</feature>
<protein>
    <submittedName>
        <fullName evidence="7">Putative ABC transporter permease protein</fullName>
    </submittedName>
</protein>
<sequence>MKLALPMIWLAGKAEAEPVRERRVGYVLVWLWVAVLAACVGVPLLAIGWRSVVRLDGSFAGLAAWSEVLATPGLMQAAQNSLLLAIGSTLLVVPLAFAFAWALVRSCAPVRPLFRQVALVPLLAPSLMPAISLIYLFGNQGLLKDWMGGTGIYGFAGMLAGEVFYTFPHALMIILTALSTADARLYEAATTLGAGRLRQFFTLTLPGARYGVVSAALVVFTLVITDFGVPKIIGGDVSVLAVEVYKQVIGQQQFERGAVIGMLLLLPAVLAFWCERRLAARQQSALQARSVRFRPQPLWWRDGLALLLLTGLSLALLGLLGVGMGASFIRYWPYDLTLTLDHYDFDSVGGEGWQAWFNSLWLAGGTALVGSVLVFPGAVWAERLNLAGSGRRVLRLLAMLPMAVPGLVLGLGYVFVFNQPGNPLVWLYGSLLLMTVCTVAHFYTTAHLTATTALKQLDPEFEAVAASLKVPFWITFWRVTLPMCLPAVIEVARYFFVSAMTTVSALIFLYSPDSSVAALTILTLDDAGDTAAAAAMASLVVLTSAVVSAGFYWLGRQVRNPG</sequence>
<evidence type="ECO:0000256" key="4">
    <source>
        <dbReference type="ARBA" id="ARBA00023136"/>
    </source>
</evidence>
<dbReference type="EMBL" id="CP022115">
    <property type="protein sequence ID" value="ASJ24748.1"/>
    <property type="molecule type" value="Genomic_DNA"/>
</dbReference>
<feature type="transmembrane region" description="Helical" evidence="5">
    <location>
        <begin position="360"/>
        <end position="381"/>
    </location>
</feature>
<evidence type="ECO:0000256" key="3">
    <source>
        <dbReference type="ARBA" id="ARBA00022989"/>
    </source>
</evidence>
<evidence type="ECO:0000256" key="1">
    <source>
        <dbReference type="ARBA" id="ARBA00004651"/>
    </source>
</evidence>
<feature type="transmembrane region" description="Helical" evidence="5">
    <location>
        <begin position="84"/>
        <end position="104"/>
    </location>
</feature>
<proteinExistence type="inferred from homology"/>
<dbReference type="PROSITE" id="PS50928">
    <property type="entry name" value="ABC_TM1"/>
    <property type="match status" value="2"/>
</dbReference>
<dbReference type="PANTHER" id="PTHR43496:SF1">
    <property type="entry name" value="POLYGALACTURONAN_RHAMNOGALACTURONAN TRANSPORT SYSTEM PERMEASE PROTEIN YTEP"/>
    <property type="match status" value="1"/>
</dbReference>
<feature type="domain" description="ABC transmembrane type-1" evidence="6">
    <location>
        <begin position="78"/>
        <end position="275"/>
    </location>
</feature>
<name>A0A248LJ22_9NEIS</name>
<dbReference type="GO" id="GO:0055085">
    <property type="term" value="P:transmembrane transport"/>
    <property type="evidence" value="ECO:0007669"/>
    <property type="project" value="InterPro"/>
</dbReference>
<dbReference type="CDD" id="cd06261">
    <property type="entry name" value="TM_PBP2"/>
    <property type="match status" value="2"/>
</dbReference>
<dbReference type="PANTHER" id="PTHR43496">
    <property type="entry name" value="PROTEIN LPLB"/>
    <property type="match status" value="1"/>
</dbReference>
<keyword evidence="2 5" id="KW-0812">Transmembrane</keyword>
<feature type="transmembrane region" description="Helical" evidence="5">
    <location>
        <begin position="200"/>
        <end position="224"/>
    </location>
</feature>
<feature type="transmembrane region" description="Helical" evidence="5">
    <location>
        <begin position="257"/>
        <end position="274"/>
    </location>
</feature>
<evidence type="ECO:0000256" key="5">
    <source>
        <dbReference type="RuleBase" id="RU363032"/>
    </source>
</evidence>
<feature type="transmembrane region" description="Helical" evidence="5">
    <location>
        <begin position="531"/>
        <end position="554"/>
    </location>
</feature>
<keyword evidence="3 5" id="KW-1133">Transmembrane helix</keyword>
<comment type="similarity">
    <text evidence="5">Belongs to the binding-protein-dependent transport system permease family.</text>
</comment>
<feature type="transmembrane region" description="Helical" evidence="5">
    <location>
        <begin position="423"/>
        <end position="443"/>
    </location>
</feature>
<feature type="domain" description="ABC transmembrane type-1" evidence="6">
    <location>
        <begin position="356"/>
        <end position="551"/>
    </location>
</feature>
<dbReference type="AlphaFoldDB" id="A0A248LJ22"/>
<gene>
    <name evidence="7" type="ORF">LHGZ1_1917</name>
</gene>
<feature type="transmembrane region" description="Helical" evidence="5">
    <location>
        <begin position="491"/>
        <end position="511"/>
    </location>
</feature>
<feature type="transmembrane region" description="Helical" evidence="5">
    <location>
        <begin position="152"/>
        <end position="179"/>
    </location>
</feature>
<dbReference type="InterPro" id="IPR017664">
    <property type="entry name" value="AminoethylPonate_ABC_perm-1"/>
</dbReference>
<comment type="subcellular location">
    <subcellularLocation>
        <location evidence="1 5">Cell membrane</location>
        <topology evidence="1 5">Multi-pass membrane protein</topology>
    </subcellularLocation>
</comment>
<evidence type="ECO:0000256" key="2">
    <source>
        <dbReference type="ARBA" id="ARBA00022692"/>
    </source>
</evidence>
<evidence type="ECO:0000313" key="8">
    <source>
        <dbReference type="Proteomes" id="UP000197424"/>
    </source>
</evidence>
<feature type="transmembrane region" description="Helical" evidence="5">
    <location>
        <begin position="393"/>
        <end position="417"/>
    </location>
</feature>
<evidence type="ECO:0000313" key="7">
    <source>
        <dbReference type="EMBL" id="ASJ24748.1"/>
    </source>
</evidence>
<dbReference type="InterPro" id="IPR000515">
    <property type="entry name" value="MetI-like"/>
</dbReference>
<dbReference type="Pfam" id="PF00528">
    <property type="entry name" value="BPD_transp_1"/>
    <property type="match status" value="2"/>
</dbReference>
<dbReference type="InterPro" id="IPR035906">
    <property type="entry name" value="MetI-like_sf"/>
</dbReference>
<organism evidence="7 8">
    <name type="scientific">Laribacter hongkongensis</name>
    <dbReference type="NCBI Taxonomy" id="168471"/>
    <lineage>
        <taxon>Bacteria</taxon>
        <taxon>Pseudomonadati</taxon>
        <taxon>Pseudomonadota</taxon>
        <taxon>Betaproteobacteria</taxon>
        <taxon>Neisseriales</taxon>
        <taxon>Aquaspirillaceae</taxon>
        <taxon>Laribacter</taxon>
    </lineage>
</organism>
<keyword evidence="5" id="KW-0813">Transport</keyword>
<feature type="transmembrane region" description="Helical" evidence="5">
    <location>
        <begin position="116"/>
        <end position="137"/>
    </location>
</feature>
<dbReference type="GO" id="GO:0005886">
    <property type="term" value="C:plasma membrane"/>
    <property type="evidence" value="ECO:0007669"/>
    <property type="project" value="UniProtKB-SubCell"/>
</dbReference>
<feature type="transmembrane region" description="Helical" evidence="5">
    <location>
        <begin position="304"/>
        <end position="329"/>
    </location>
</feature>
<evidence type="ECO:0000259" key="6">
    <source>
        <dbReference type="PROSITE" id="PS50928"/>
    </source>
</evidence>
<dbReference type="Gene3D" id="1.10.3720.10">
    <property type="entry name" value="MetI-like"/>
    <property type="match status" value="2"/>
</dbReference>
<dbReference type="NCBIfam" id="TIGR03262">
    <property type="entry name" value="PhnU2"/>
    <property type="match status" value="1"/>
</dbReference>
<accession>A0A248LJ22</accession>
<dbReference type="OrthoDB" id="7056428at2"/>
<reference evidence="8" key="1">
    <citation type="submission" date="2017-06" db="EMBL/GenBank/DDBJ databases">
        <title>Whole genome sequence of Laribacter hongkongensis LHGZ1.</title>
        <authorList>
            <person name="Chen D."/>
            <person name="Wu H."/>
            <person name="Chen J."/>
        </authorList>
    </citation>
    <scope>NUCLEOTIDE SEQUENCE [LARGE SCALE GENOMIC DNA]</scope>
    <source>
        <strain evidence="8">LHGZ1</strain>
    </source>
</reference>
<dbReference type="RefSeq" id="WP_088860911.1">
    <property type="nucleotide sequence ID" value="NZ_CP022115.1"/>
</dbReference>
<dbReference type="Proteomes" id="UP000197424">
    <property type="component" value="Chromosome"/>
</dbReference>
<keyword evidence="4 5" id="KW-0472">Membrane</keyword>
<dbReference type="SUPFAM" id="SSF161098">
    <property type="entry name" value="MetI-like"/>
    <property type="match status" value="2"/>
</dbReference>